<comment type="caution">
    <text evidence="2">The sequence shown here is derived from an EMBL/GenBank/DDBJ whole genome shotgun (WGS) entry which is preliminary data.</text>
</comment>
<feature type="compositionally biased region" description="Low complexity" evidence="1">
    <location>
        <begin position="1"/>
        <end position="16"/>
    </location>
</feature>
<protein>
    <submittedName>
        <fullName evidence="2">Uncharacterized protein</fullName>
    </submittedName>
</protein>
<dbReference type="EMBL" id="JABFUD020000009">
    <property type="protein sequence ID" value="KAI5075939.1"/>
    <property type="molecule type" value="Genomic_DNA"/>
</dbReference>
<sequence>MQVASISKRLLSSWSSGEKRSLQQEKPQGKGGSISLDKNERPPMLCSYVVERLKRTLKCMETVLQAGAAWATGKRTRKRSEKEMTVLQRGRVFARKASV</sequence>
<evidence type="ECO:0000256" key="1">
    <source>
        <dbReference type="SAM" id="MobiDB-lite"/>
    </source>
</evidence>
<dbReference type="AlphaFoldDB" id="A0A9D4ZHS4"/>
<evidence type="ECO:0000313" key="2">
    <source>
        <dbReference type="EMBL" id="KAI5075939.1"/>
    </source>
</evidence>
<organism evidence="2 3">
    <name type="scientific">Adiantum capillus-veneris</name>
    <name type="common">Maidenhair fern</name>
    <dbReference type="NCBI Taxonomy" id="13818"/>
    <lineage>
        <taxon>Eukaryota</taxon>
        <taxon>Viridiplantae</taxon>
        <taxon>Streptophyta</taxon>
        <taxon>Embryophyta</taxon>
        <taxon>Tracheophyta</taxon>
        <taxon>Polypodiopsida</taxon>
        <taxon>Polypodiidae</taxon>
        <taxon>Polypodiales</taxon>
        <taxon>Pteridineae</taxon>
        <taxon>Pteridaceae</taxon>
        <taxon>Vittarioideae</taxon>
        <taxon>Adiantum</taxon>
    </lineage>
</organism>
<accession>A0A9D4ZHS4</accession>
<feature type="region of interest" description="Disordered" evidence="1">
    <location>
        <begin position="1"/>
        <end position="40"/>
    </location>
</feature>
<name>A0A9D4ZHS4_ADICA</name>
<dbReference type="Proteomes" id="UP000886520">
    <property type="component" value="Chromosome 9"/>
</dbReference>
<evidence type="ECO:0000313" key="3">
    <source>
        <dbReference type="Proteomes" id="UP000886520"/>
    </source>
</evidence>
<reference evidence="2" key="1">
    <citation type="submission" date="2021-01" db="EMBL/GenBank/DDBJ databases">
        <title>Adiantum capillus-veneris genome.</title>
        <authorList>
            <person name="Fang Y."/>
            <person name="Liao Q."/>
        </authorList>
    </citation>
    <scope>NUCLEOTIDE SEQUENCE</scope>
    <source>
        <strain evidence="2">H3</strain>
        <tissue evidence="2">Leaf</tissue>
    </source>
</reference>
<proteinExistence type="predicted"/>
<gene>
    <name evidence="2" type="ORF">GOP47_0010015</name>
</gene>
<keyword evidence="3" id="KW-1185">Reference proteome</keyword>